<dbReference type="InterPro" id="IPR021920">
    <property type="entry name" value="DUF3531"/>
</dbReference>
<dbReference type="AlphaFoldDB" id="A0A9D5A7G7"/>
<dbReference type="EMBL" id="JAMSHJ010000006">
    <property type="protein sequence ID" value="KAI5397313.1"/>
    <property type="molecule type" value="Genomic_DNA"/>
</dbReference>
<evidence type="ECO:0008006" key="4">
    <source>
        <dbReference type="Google" id="ProtNLM"/>
    </source>
</evidence>
<name>A0A9D5A7G7_PEA</name>
<keyword evidence="3" id="KW-1185">Reference proteome</keyword>
<dbReference type="PANTHER" id="PTHR46737:SF3">
    <property type="entry name" value="OXIDOREDUCTASE_TRANSITION METAL ION-BINDING PROTEIN (DUF3531)"/>
    <property type="match status" value="1"/>
</dbReference>
<dbReference type="Pfam" id="PF12049">
    <property type="entry name" value="DUF3531"/>
    <property type="match status" value="1"/>
</dbReference>
<evidence type="ECO:0000313" key="2">
    <source>
        <dbReference type="EMBL" id="KAI5397313.1"/>
    </source>
</evidence>
<organism evidence="2 3">
    <name type="scientific">Pisum sativum</name>
    <name type="common">Garden pea</name>
    <name type="synonym">Lathyrus oleraceus</name>
    <dbReference type="NCBI Taxonomy" id="3888"/>
    <lineage>
        <taxon>Eukaryota</taxon>
        <taxon>Viridiplantae</taxon>
        <taxon>Streptophyta</taxon>
        <taxon>Embryophyta</taxon>
        <taxon>Tracheophyta</taxon>
        <taxon>Spermatophyta</taxon>
        <taxon>Magnoliopsida</taxon>
        <taxon>eudicotyledons</taxon>
        <taxon>Gunneridae</taxon>
        <taxon>Pentapetalae</taxon>
        <taxon>rosids</taxon>
        <taxon>fabids</taxon>
        <taxon>Fabales</taxon>
        <taxon>Fabaceae</taxon>
        <taxon>Papilionoideae</taxon>
        <taxon>50 kb inversion clade</taxon>
        <taxon>NPAAA clade</taxon>
        <taxon>Hologalegina</taxon>
        <taxon>IRL clade</taxon>
        <taxon>Fabeae</taxon>
        <taxon>Lathyrus</taxon>
    </lineage>
</organism>
<dbReference type="OrthoDB" id="2014339at2759"/>
<accession>A0A9D5A7G7</accession>
<comment type="caution">
    <text evidence="2">The sequence shown here is derived from an EMBL/GenBank/DDBJ whole genome shotgun (WGS) entry which is preliminary data.</text>
</comment>
<gene>
    <name evidence="2" type="ORF">KIW84_063215</name>
</gene>
<proteinExistence type="predicted"/>
<dbReference type="Gramene" id="Psat6g101840.1">
    <property type="protein sequence ID" value="Psat6g101840.1.cds"/>
    <property type="gene ID" value="Psat6g101840"/>
</dbReference>
<dbReference type="PANTHER" id="PTHR46737">
    <property type="entry name" value="OS02G0827600 PROTEIN"/>
    <property type="match status" value="1"/>
</dbReference>
<evidence type="ECO:0000256" key="1">
    <source>
        <dbReference type="SAM" id="MobiDB-lite"/>
    </source>
</evidence>
<reference evidence="2 3" key="1">
    <citation type="journal article" date="2022" name="Nat. Genet.">
        <title>Improved pea reference genome and pan-genome highlight genomic features and evolutionary characteristics.</title>
        <authorList>
            <person name="Yang T."/>
            <person name="Liu R."/>
            <person name="Luo Y."/>
            <person name="Hu S."/>
            <person name="Wang D."/>
            <person name="Wang C."/>
            <person name="Pandey M.K."/>
            <person name="Ge S."/>
            <person name="Xu Q."/>
            <person name="Li N."/>
            <person name="Li G."/>
            <person name="Huang Y."/>
            <person name="Saxena R.K."/>
            <person name="Ji Y."/>
            <person name="Li M."/>
            <person name="Yan X."/>
            <person name="He Y."/>
            <person name="Liu Y."/>
            <person name="Wang X."/>
            <person name="Xiang C."/>
            <person name="Varshney R.K."/>
            <person name="Ding H."/>
            <person name="Gao S."/>
            <person name="Zong X."/>
        </authorList>
    </citation>
    <scope>NUCLEOTIDE SEQUENCE [LARGE SCALE GENOMIC DNA]</scope>
    <source>
        <strain evidence="2 3">cv. Zhongwan 6</strain>
    </source>
</reference>
<dbReference type="Gramene" id="Psat06G0321500-T1">
    <property type="protein sequence ID" value="KAI5397313.1"/>
    <property type="gene ID" value="KIW84_063215"/>
</dbReference>
<sequence length="319" mass="36015">MIISHSFAPLPSCITITCSNPFSHTNHFIKSSIPPFLLLRNLTTPTLLCTATSPPRENSNNIGFDIGITEEDQVHQSDDYGGFSHQGMEMKDVIDIQEGQEYDGDRRRYSSGGPYKGGEEKDFDRNPEFAEILGDYVDDPEKAQSRMEERLRKNRNKILHTKTGSGVPMKVSFNKFDYSNSYIWFEFNNAPLAKDISLICDSIRAWHIVGRLGGCNAMNMQLSQSEMEKRPSYDYIQGANVTPTTFYNIGDLEVQDNLARIWVDIGTNEPLILDVLINALTQISSDFVGIKQVVFGGEEFENWKEDLTSEESGYGVHKI</sequence>
<protein>
    <recommendedName>
        <fullName evidence="4">Oxidoreductase/transition metal ion-binding protein</fullName>
    </recommendedName>
</protein>
<evidence type="ECO:0000313" key="3">
    <source>
        <dbReference type="Proteomes" id="UP001058974"/>
    </source>
</evidence>
<feature type="region of interest" description="Disordered" evidence="1">
    <location>
        <begin position="97"/>
        <end position="124"/>
    </location>
</feature>
<dbReference type="Proteomes" id="UP001058974">
    <property type="component" value="Chromosome 6"/>
</dbReference>